<organism evidence="8 9">
    <name type="scientific">Neodiprion lecontei</name>
    <name type="common">Redheaded pine sawfly</name>
    <dbReference type="NCBI Taxonomy" id="441921"/>
    <lineage>
        <taxon>Eukaryota</taxon>
        <taxon>Metazoa</taxon>
        <taxon>Ecdysozoa</taxon>
        <taxon>Arthropoda</taxon>
        <taxon>Hexapoda</taxon>
        <taxon>Insecta</taxon>
        <taxon>Pterygota</taxon>
        <taxon>Neoptera</taxon>
        <taxon>Endopterygota</taxon>
        <taxon>Hymenoptera</taxon>
        <taxon>Tenthredinoidea</taxon>
        <taxon>Diprionidae</taxon>
        <taxon>Diprioninae</taxon>
        <taxon>Neodiprion</taxon>
    </lineage>
</organism>
<dbReference type="Pfam" id="PF00459">
    <property type="entry name" value="Inositol_P"/>
    <property type="match status" value="1"/>
</dbReference>
<sequence>MTSAEEIEHFFQVAKSLTLEAAEIIKNSINELKDVEEKSSDKDLVTKYDKEVERLLFERLSNEFPEHKFIGEETSSSNKETPELTDAPTWIIDPIDGTTNFVHCFPQVCISIGLVINKRLEIGIIYNPCYDEMYTAKRGQGAFLNGKTIQSSSTKELKKSLVNLETSSLFNTSQADIGLARFNAVIEAAHGVRTIGSAALALAFVARGIIDVFHMDGLNSWDVAAGCLIVTEAGGSLIDTKGGNFDFMAPKVIAAANEALAIETSKLILETDLRTQRKRLKKN</sequence>
<dbReference type="Proteomes" id="UP000829291">
    <property type="component" value="Chromosome 3"/>
</dbReference>
<dbReference type="Gene3D" id="3.40.190.80">
    <property type="match status" value="1"/>
</dbReference>
<dbReference type="InterPro" id="IPR033942">
    <property type="entry name" value="IMPase"/>
</dbReference>
<comment type="pathway">
    <text evidence="2 7">Polyol metabolism; myo-inositol biosynthesis; myo-inositol from D-glucose 6-phosphate: step 2/2.</text>
</comment>
<reference evidence="9" key="1">
    <citation type="submission" date="2025-08" db="UniProtKB">
        <authorList>
            <consortium name="RefSeq"/>
        </authorList>
    </citation>
    <scope>IDENTIFICATION</scope>
    <source>
        <tissue evidence="9">Thorax and Abdomen</tissue>
    </source>
</reference>
<dbReference type="PRINTS" id="PR00378">
    <property type="entry name" value="LIIMPHPHTASE"/>
</dbReference>
<dbReference type="CDD" id="cd01639">
    <property type="entry name" value="IMPase"/>
    <property type="match status" value="1"/>
</dbReference>
<evidence type="ECO:0000313" key="8">
    <source>
        <dbReference type="Proteomes" id="UP000829291"/>
    </source>
</evidence>
<dbReference type="PROSITE" id="PS00630">
    <property type="entry name" value="IMP_2"/>
    <property type="match status" value="1"/>
</dbReference>
<keyword evidence="5 7" id="KW-0378">Hydrolase</keyword>
<keyword evidence="6 7" id="KW-0460">Magnesium</keyword>
<dbReference type="InterPro" id="IPR020583">
    <property type="entry name" value="Inositol_monoP_metal-BS"/>
</dbReference>
<dbReference type="PANTHER" id="PTHR20854">
    <property type="entry name" value="INOSITOL MONOPHOSPHATASE"/>
    <property type="match status" value="1"/>
</dbReference>
<evidence type="ECO:0000256" key="3">
    <source>
        <dbReference type="ARBA" id="ARBA00009759"/>
    </source>
</evidence>
<dbReference type="EC" id="3.1.3.25" evidence="7"/>
<dbReference type="RefSeq" id="XP_046590714.1">
    <property type="nucleotide sequence ID" value="XM_046734758.1"/>
</dbReference>
<dbReference type="SUPFAM" id="SSF56655">
    <property type="entry name" value="Carbohydrate phosphatase"/>
    <property type="match status" value="1"/>
</dbReference>
<evidence type="ECO:0000256" key="1">
    <source>
        <dbReference type="ARBA" id="ARBA00001946"/>
    </source>
</evidence>
<protein>
    <recommendedName>
        <fullName evidence="7">Inositol-1-monophosphatase</fullName>
        <ecNumber evidence="7">3.1.3.25</ecNumber>
    </recommendedName>
</protein>
<comment type="similarity">
    <text evidence="3 7">Belongs to the inositol monophosphatase superfamily.</text>
</comment>
<proteinExistence type="inferred from homology"/>
<dbReference type="InterPro" id="IPR000760">
    <property type="entry name" value="Inositol_monophosphatase-like"/>
</dbReference>
<keyword evidence="8" id="KW-1185">Reference proteome</keyword>
<accession>A0ABM3FRT8</accession>
<dbReference type="InterPro" id="IPR020552">
    <property type="entry name" value="Inositol_monoPase_Li-sen"/>
</dbReference>
<evidence type="ECO:0000256" key="7">
    <source>
        <dbReference type="RuleBase" id="RU364068"/>
    </source>
</evidence>
<dbReference type="Gene3D" id="3.30.540.10">
    <property type="entry name" value="Fructose-1,6-Bisphosphatase, subunit A, domain 1"/>
    <property type="match status" value="1"/>
</dbReference>
<evidence type="ECO:0000256" key="5">
    <source>
        <dbReference type="ARBA" id="ARBA00022801"/>
    </source>
</evidence>
<evidence type="ECO:0000256" key="4">
    <source>
        <dbReference type="ARBA" id="ARBA00022723"/>
    </source>
</evidence>
<name>A0ABM3FRT8_NEOLC</name>
<comment type="catalytic activity">
    <reaction evidence="7">
        <text>a myo-inositol phosphate + H2O = myo-inositol + phosphate</text>
        <dbReference type="Rhea" id="RHEA:24056"/>
        <dbReference type="ChEBI" id="CHEBI:15377"/>
        <dbReference type="ChEBI" id="CHEBI:17268"/>
        <dbReference type="ChEBI" id="CHEBI:43474"/>
        <dbReference type="ChEBI" id="CHEBI:84139"/>
        <dbReference type="EC" id="3.1.3.25"/>
    </reaction>
</comment>
<dbReference type="PROSITE" id="PS00629">
    <property type="entry name" value="IMP_1"/>
    <property type="match status" value="1"/>
</dbReference>
<dbReference type="InterPro" id="IPR020550">
    <property type="entry name" value="Inositol_monophosphatase_CS"/>
</dbReference>
<dbReference type="PANTHER" id="PTHR20854:SF25">
    <property type="entry name" value="INOSITOL-1-MONOPHOSPHATASE"/>
    <property type="match status" value="1"/>
</dbReference>
<evidence type="ECO:0000313" key="9">
    <source>
        <dbReference type="RefSeq" id="XP_046590714.1"/>
    </source>
</evidence>
<gene>
    <name evidence="9" type="primary">LOC124293559</name>
</gene>
<dbReference type="PRINTS" id="PR00377">
    <property type="entry name" value="IMPHPHTASES"/>
</dbReference>
<keyword evidence="4 7" id="KW-0479">Metal-binding</keyword>
<dbReference type="GeneID" id="124293559"/>
<evidence type="ECO:0000256" key="2">
    <source>
        <dbReference type="ARBA" id="ARBA00005152"/>
    </source>
</evidence>
<evidence type="ECO:0000256" key="6">
    <source>
        <dbReference type="ARBA" id="ARBA00022842"/>
    </source>
</evidence>
<comment type="cofactor">
    <cofactor evidence="1 7">
        <name>Mg(2+)</name>
        <dbReference type="ChEBI" id="CHEBI:18420"/>
    </cofactor>
</comment>